<dbReference type="PANTHER" id="PTHR33204">
    <property type="entry name" value="TRANSCRIPTIONAL REGULATOR, MARR FAMILY"/>
    <property type="match status" value="1"/>
</dbReference>
<dbReference type="PANTHER" id="PTHR33204:SF39">
    <property type="entry name" value="TRANSCRIPTIONAL REGULATORY PROTEIN"/>
    <property type="match status" value="1"/>
</dbReference>
<dbReference type="Pfam" id="PF01638">
    <property type="entry name" value="HxlR"/>
    <property type="match status" value="1"/>
</dbReference>
<evidence type="ECO:0000313" key="6">
    <source>
        <dbReference type="Proteomes" id="UP000006633"/>
    </source>
</evidence>
<evidence type="ECO:0000313" key="5">
    <source>
        <dbReference type="EMBL" id="ADH89828.1"/>
    </source>
</evidence>
<sequence length="141" mass="15662">MTEAHHDFQSEGCREVSRVLARIGDKWSVLIVMMLADGPRRFNEMKRLINGISQRMLTLTLRGLERDGLVSRAVYPTIPPRVDYELTPLGHSLREPVMALGQWALANTGAIAQAQAQFDKRCTEEGKGAMRNGGLSAERVA</sequence>
<name>D7A4G5_ANCN5</name>
<proteinExistence type="predicted"/>
<dbReference type="RefSeq" id="WP_013167332.1">
    <property type="nucleotide sequence ID" value="NC_014217.1"/>
</dbReference>
<keyword evidence="1" id="KW-0805">Transcription regulation</keyword>
<dbReference type="AlphaFoldDB" id="D7A4G5"/>
<keyword evidence="6" id="KW-1185">Reference proteome</keyword>
<dbReference type="InterPro" id="IPR036390">
    <property type="entry name" value="WH_DNA-bd_sf"/>
</dbReference>
<reference evidence="5 6" key="1">
    <citation type="journal article" date="2012" name="Stand. Genomic Sci.">
        <title>Complete genome sequence of the facultatively chemolithoautotrophic and methylotrophic alpha Proteobacterium Starkeya novella type strain (ATCC 8093(T)).</title>
        <authorList>
            <person name="Kappler U."/>
            <person name="Davenport K."/>
            <person name="Beatson S."/>
            <person name="Lucas S."/>
            <person name="Lapidus A."/>
            <person name="Copeland A."/>
            <person name="Berry K.W."/>
            <person name="Glavina Del Rio T."/>
            <person name="Hammon N."/>
            <person name="Dalin E."/>
            <person name="Tice H."/>
            <person name="Pitluck S."/>
            <person name="Richardson P."/>
            <person name="Bruce D."/>
            <person name="Goodwin L.A."/>
            <person name="Han C."/>
            <person name="Tapia R."/>
            <person name="Detter J.C."/>
            <person name="Chang Y.J."/>
            <person name="Jeffries C.D."/>
            <person name="Land M."/>
            <person name="Hauser L."/>
            <person name="Kyrpides N.C."/>
            <person name="Goker M."/>
            <person name="Ivanova N."/>
            <person name="Klenk H.P."/>
            <person name="Woyke T."/>
        </authorList>
    </citation>
    <scope>NUCLEOTIDE SEQUENCE [LARGE SCALE GENOMIC DNA]</scope>
    <source>
        <strain evidence="6">ATCC 8093 / DSM 506 / JCM 20403 / CCM 1077 / IAM 12100 / NBRC 12443 / NCIMB 10456</strain>
    </source>
</reference>
<dbReference type="Gene3D" id="1.10.10.10">
    <property type="entry name" value="Winged helix-like DNA-binding domain superfamily/Winged helix DNA-binding domain"/>
    <property type="match status" value="1"/>
</dbReference>
<evidence type="ECO:0000259" key="4">
    <source>
        <dbReference type="PROSITE" id="PS51118"/>
    </source>
</evidence>
<evidence type="ECO:0000256" key="2">
    <source>
        <dbReference type="ARBA" id="ARBA00023125"/>
    </source>
</evidence>
<dbReference type="SUPFAM" id="SSF46785">
    <property type="entry name" value="Winged helix' DNA-binding domain"/>
    <property type="match status" value="1"/>
</dbReference>
<evidence type="ECO:0000256" key="1">
    <source>
        <dbReference type="ARBA" id="ARBA00023015"/>
    </source>
</evidence>
<dbReference type="PROSITE" id="PS51118">
    <property type="entry name" value="HTH_HXLR"/>
    <property type="match status" value="1"/>
</dbReference>
<evidence type="ECO:0000256" key="3">
    <source>
        <dbReference type="ARBA" id="ARBA00023163"/>
    </source>
</evidence>
<organism evidence="5 6">
    <name type="scientific">Ancylobacter novellus (strain ATCC 8093 / DSM 506 / JCM 20403 / CCM 1077 / IAM 12100 / NBRC 12443 / NCIMB 10456)</name>
    <name type="common">Starkeya novella</name>
    <dbReference type="NCBI Taxonomy" id="639283"/>
    <lineage>
        <taxon>Bacteria</taxon>
        <taxon>Pseudomonadati</taxon>
        <taxon>Pseudomonadota</taxon>
        <taxon>Alphaproteobacteria</taxon>
        <taxon>Hyphomicrobiales</taxon>
        <taxon>Xanthobacteraceae</taxon>
        <taxon>Ancylobacter</taxon>
    </lineage>
</organism>
<dbReference type="STRING" id="639283.Snov_2533"/>
<dbReference type="EMBL" id="CP002026">
    <property type="protein sequence ID" value="ADH89828.1"/>
    <property type="molecule type" value="Genomic_DNA"/>
</dbReference>
<dbReference type="HOGENOM" id="CLU_111585_2_1_5"/>
<protein>
    <submittedName>
        <fullName evidence="5">Transcriptional regulator, HxlR family</fullName>
    </submittedName>
</protein>
<gene>
    <name evidence="5" type="ordered locus">Snov_2533</name>
</gene>
<dbReference type="OrthoDB" id="9800350at2"/>
<dbReference type="Proteomes" id="UP000006633">
    <property type="component" value="Chromosome"/>
</dbReference>
<dbReference type="eggNOG" id="COG1733">
    <property type="taxonomic scope" value="Bacteria"/>
</dbReference>
<dbReference type="InterPro" id="IPR036388">
    <property type="entry name" value="WH-like_DNA-bd_sf"/>
</dbReference>
<accession>D7A4G5</accession>
<dbReference type="KEGG" id="sno:Snov_2533"/>
<dbReference type="GO" id="GO:0003677">
    <property type="term" value="F:DNA binding"/>
    <property type="evidence" value="ECO:0007669"/>
    <property type="project" value="UniProtKB-KW"/>
</dbReference>
<dbReference type="InterPro" id="IPR002577">
    <property type="entry name" value="HTH_HxlR"/>
</dbReference>
<feature type="domain" description="HTH hxlR-type" evidence="4">
    <location>
        <begin position="13"/>
        <end position="112"/>
    </location>
</feature>
<keyword evidence="2" id="KW-0238">DNA-binding</keyword>
<keyword evidence="3" id="KW-0804">Transcription</keyword>